<dbReference type="PANTHER" id="PTHR39321">
    <property type="entry name" value="NICOTINATE-NUCLEOTIDE ADENYLYLTRANSFERASE-RELATED"/>
    <property type="match status" value="1"/>
</dbReference>
<dbReference type="Gene3D" id="3.40.50.620">
    <property type="entry name" value="HUPs"/>
    <property type="match status" value="1"/>
</dbReference>
<evidence type="ECO:0000256" key="5">
    <source>
        <dbReference type="ARBA" id="ARBA00022695"/>
    </source>
</evidence>
<dbReference type="GO" id="GO:0009435">
    <property type="term" value="P:NAD+ biosynthetic process"/>
    <property type="evidence" value="ECO:0007669"/>
    <property type="project" value="UniProtKB-UniRule"/>
</dbReference>
<dbReference type="InterPro" id="IPR014729">
    <property type="entry name" value="Rossmann-like_a/b/a_fold"/>
</dbReference>
<evidence type="ECO:0000256" key="7">
    <source>
        <dbReference type="ARBA" id="ARBA00022840"/>
    </source>
</evidence>
<evidence type="ECO:0000256" key="2">
    <source>
        <dbReference type="ARBA" id="ARBA00005019"/>
    </source>
</evidence>
<dbReference type="EC" id="2.7.7.18" evidence="10"/>
<evidence type="ECO:0000256" key="1">
    <source>
        <dbReference type="ARBA" id="ARBA00002324"/>
    </source>
</evidence>
<evidence type="ECO:0000313" key="13">
    <source>
        <dbReference type="Proteomes" id="UP000823928"/>
    </source>
</evidence>
<evidence type="ECO:0000256" key="8">
    <source>
        <dbReference type="ARBA" id="ARBA00023027"/>
    </source>
</evidence>
<comment type="catalytic activity">
    <reaction evidence="9 10">
        <text>nicotinate beta-D-ribonucleotide + ATP + H(+) = deamido-NAD(+) + diphosphate</text>
        <dbReference type="Rhea" id="RHEA:22860"/>
        <dbReference type="ChEBI" id="CHEBI:15378"/>
        <dbReference type="ChEBI" id="CHEBI:30616"/>
        <dbReference type="ChEBI" id="CHEBI:33019"/>
        <dbReference type="ChEBI" id="CHEBI:57502"/>
        <dbReference type="ChEBI" id="CHEBI:58437"/>
        <dbReference type="EC" id="2.7.7.18"/>
    </reaction>
</comment>
<keyword evidence="3 10" id="KW-0662">Pyridine nucleotide biosynthesis</keyword>
<dbReference type="GO" id="GO:0005524">
    <property type="term" value="F:ATP binding"/>
    <property type="evidence" value="ECO:0007669"/>
    <property type="project" value="UniProtKB-KW"/>
</dbReference>
<evidence type="ECO:0000259" key="11">
    <source>
        <dbReference type="Pfam" id="PF01467"/>
    </source>
</evidence>
<feature type="domain" description="Cytidyltransferase-like" evidence="11">
    <location>
        <begin position="5"/>
        <end position="169"/>
    </location>
</feature>
<dbReference type="Pfam" id="PF01467">
    <property type="entry name" value="CTP_transf_like"/>
    <property type="match status" value="1"/>
</dbReference>
<keyword evidence="7 10" id="KW-0067">ATP-binding</keyword>
<proteinExistence type="inferred from homology"/>
<comment type="pathway">
    <text evidence="2 10">Cofactor biosynthesis; NAD(+) biosynthesis; deamido-NAD(+) from nicotinate D-ribonucleotide: step 1/1.</text>
</comment>
<protein>
    <recommendedName>
        <fullName evidence="10">Probable nicotinate-nucleotide adenylyltransferase</fullName>
        <ecNumber evidence="10">2.7.7.18</ecNumber>
    </recommendedName>
    <alternativeName>
        <fullName evidence="10">Deamido-NAD(+) diphosphorylase</fullName>
    </alternativeName>
    <alternativeName>
        <fullName evidence="10">Deamido-NAD(+) pyrophosphorylase</fullName>
    </alternativeName>
    <alternativeName>
        <fullName evidence="10">Nicotinate mononucleotide adenylyltransferase</fullName>
        <shortName evidence="10">NaMN adenylyltransferase</shortName>
    </alternativeName>
</protein>
<keyword evidence="4 10" id="KW-0808">Transferase</keyword>
<evidence type="ECO:0000256" key="6">
    <source>
        <dbReference type="ARBA" id="ARBA00022741"/>
    </source>
</evidence>
<evidence type="ECO:0000256" key="10">
    <source>
        <dbReference type="HAMAP-Rule" id="MF_00244"/>
    </source>
</evidence>
<dbReference type="InterPro" id="IPR004821">
    <property type="entry name" value="Cyt_trans-like"/>
</dbReference>
<accession>A0A9D1EYE0</accession>
<dbReference type="GO" id="GO:0004515">
    <property type="term" value="F:nicotinate-nucleotide adenylyltransferase activity"/>
    <property type="evidence" value="ECO:0007669"/>
    <property type="project" value="UniProtKB-UniRule"/>
</dbReference>
<dbReference type="Proteomes" id="UP000823928">
    <property type="component" value="Unassembled WGS sequence"/>
</dbReference>
<reference evidence="12" key="2">
    <citation type="journal article" date="2021" name="PeerJ">
        <title>Extensive microbial diversity within the chicken gut microbiome revealed by metagenomics and culture.</title>
        <authorList>
            <person name="Gilroy R."/>
            <person name="Ravi A."/>
            <person name="Getino M."/>
            <person name="Pursley I."/>
            <person name="Horton D.L."/>
            <person name="Alikhan N.F."/>
            <person name="Baker D."/>
            <person name="Gharbi K."/>
            <person name="Hall N."/>
            <person name="Watson M."/>
            <person name="Adriaenssens E.M."/>
            <person name="Foster-Nyarko E."/>
            <person name="Jarju S."/>
            <person name="Secka A."/>
            <person name="Antonio M."/>
            <person name="Oren A."/>
            <person name="Chaudhuri R.R."/>
            <person name="La Ragione R."/>
            <person name="Hildebrand F."/>
            <person name="Pallen M.J."/>
        </authorList>
    </citation>
    <scope>NUCLEOTIDE SEQUENCE</scope>
    <source>
        <strain evidence="12">6276</strain>
    </source>
</reference>
<dbReference type="InterPro" id="IPR005248">
    <property type="entry name" value="NadD/NMNAT"/>
</dbReference>
<comment type="function">
    <text evidence="1 10">Catalyzes the reversible adenylation of nicotinate mononucleotide (NaMN) to nicotinic acid adenine dinucleotide (NaAD).</text>
</comment>
<evidence type="ECO:0000256" key="9">
    <source>
        <dbReference type="ARBA" id="ARBA00048721"/>
    </source>
</evidence>
<dbReference type="EMBL" id="DVIU01000121">
    <property type="protein sequence ID" value="HIS36190.1"/>
    <property type="molecule type" value="Genomic_DNA"/>
</dbReference>
<sequence>MKLCLFQGTFNPIHNAHIQVAQFALKNKVCDKIIFIPAYKPPHKDCDDRICYNRLEMTKLAAELNPAFEVSDIEFILKGKSYTYITICELYKKYNIDGKIKFLIGTDAFEKIESWYESDKLKELVDFVVFIRENNFDEKNFDYLKSKGYNFTFMPLKFLDISSTKIREKVKNKESIKGLVPAKVEEYIYKNELYKS</sequence>
<comment type="caution">
    <text evidence="12">The sequence shown here is derived from an EMBL/GenBank/DDBJ whole genome shotgun (WGS) entry which is preliminary data.</text>
</comment>
<organism evidence="12 13">
    <name type="scientific">Candidatus Scatousia excrementigallinarum</name>
    <dbReference type="NCBI Taxonomy" id="2840935"/>
    <lineage>
        <taxon>Bacteria</taxon>
        <taxon>Candidatus Scatousia</taxon>
    </lineage>
</organism>
<dbReference type="HAMAP" id="MF_00244">
    <property type="entry name" value="NaMN_adenylyltr"/>
    <property type="match status" value="1"/>
</dbReference>
<keyword evidence="8 10" id="KW-0520">NAD</keyword>
<reference evidence="12" key="1">
    <citation type="submission" date="2020-10" db="EMBL/GenBank/DDBJ databases">
        <authorList>
            <person name="Gilroy R."/>
        </authorList>
    </citation>
    <scope>NUCLEOTIDE SEQUENCE</scope>
    <source>
        <strain evidence="12">6276</strain>
    </source>
</reference>
<dbReference type="AlphaFoldDB" id="A0A9D1EYE0"/>
<name>A0A9D1EYE0_9BACT</name>
<dbReference type="CDD" id="cd02165">
    <property type="entry name" value="NMNAT"/>
    <property type="match status" value="1"/>
</dbReference>
<keyword evidence="6 10" id="KW-0547">Nucleotide-binding</keyword>
<evidence type="ECO:0000256" key="4">
    <source>
        <dbReference type="ARBA" id="ARBA00022679"/>
    </source>
</evidence>
<dbReference type="SUPFAM" id="SSF52374">
    <property type="entry name" value="Nucleotidylyl transferase"/>
    <property type="match status" value="1"/>
</dbReference>
<evidence type="ECO:0000313" key="12">
    <source>
        <dbReference type="EMBL" id="HIS36190.1"/>
    </source>
</evidence>
<dbReference type="NCBIfam" id="TIGR00482">
    <property type="entry name" value="nicotinate (nicotinamide) nucleotide adenylyltransferase"/>
    <property type="match status" value="1"/>
</dbReference>
<comment type="similarity">
    <text evidence="10">Belongs to the NadD family.</text>
</comment>
<dbReference type="PANTHER" id="PTHR39321:SF3">
    <property type="entry name" value="PHOSPHOPANTETHEINE ADENYLYLTRANSFERASE"/>
    <property type="match status" value="1"/>
</dbReference>
<dbReference type="NCBIfam" id="NF000840">
    <property type="entry name" value="PRK00071.1-3"/>
    <property type="match status" value="1"/>
</dbReference>
<gene>
    <name evidence="10 12" type="primary">nadD</name>
    <name evidence="12" type="ORF">IAC10_06120</name>
</gene>
<keyword evidence="5 10" id="KW-0548">Nucleotidyltransferase</keyword>
<evidence type="ECO:0000256" key="3">
    <source>
        <dbReference type="ARBA" id="ARBA00022642"/>
    </source>
</evidence>